<reference evidence="1 2" key="1">
    <citation type="submission" date="2019-10" db="EMBL/GenBank/DDBJ databases">
        <title>Halotolerant bacteria associated to Saharan-endemic halophytes Stipa tenacissima L. and Atriplex halimus L mitigate salt stress and promote growth of tomato plants.</title>
        <authorList>
            <person name="Dif G."/>
        </authorList>
    </citation>
    <scope>NUCLEOTIDE SEQUENCE [LARGE SCALE GENOMIC DNA]</scope>
    <source>
        <strain evidence="1 2">IS26</strain>
    </source>
</reference>
<protein>
    <submittedName>
        <fullName evidence="1">Uncharacterized protein</fullName>
    </submittedName>
</protein>
<name>A0A7V8CEH4_9GAMM</name>
<comment type="caution">
    <text evidence="1">The sequence shown here is derived from an EMBL/GenBank/DDBJ whole genome shotgun (WGS) entry which is preliminary data.</text>
</comment>
<dbReference type="AlphaFoldDB" id="A0A7V8CEH4"/>
<dbReference type="RefSeq" id="WP_152153280.1">
    <property type="nucleotide sequence ID" value="NZ_WELC01000016.1"/>
</dbReference>
<evidence type="ECO:0000313" key="1">
    <source>
        <dbReference type="EMBL" id="KAB7629637.1"/>
    </source>
</evidence>
<evidence type="ECO:0000313" key="2">
    <source>
        <dbReference type="Proteomes" id="UP000449004"/>
    </source>
</evidence>
<dbReference type="EMBL" id="WELC01000016">
    <property type="protein sequence ID" value="KAB7629637.1"/>
    <property type="molecule type" value="Genomic_DNA"/>
</dbReference>
<sequence length="159" mass="17676">MKNPYTDSDRLTLCQRARDRAVVLFKRAGEAILSPSEGDRGQPLEDERALLLDTGHLLESLVAQFHVDGARLGNPRQSFLIGRMTLAEAYDAELVRMARAGRLECLMDATDFILGSEGRAWLSARDQARRSRYDLALDSNEGLAAVLEELEGMAKRPSE</sequence>
<gene>
    <name evidence="1" type="ORF">F9K92_12670</name>
</gene>
<accession>A0A7V8CEH4</accession>
<organism evidence="1 2">
    <name type="scientific">Stenotrophomonas rhizophila</name>
    <dbReference type="NCBI Taxonomy" id="216778"/>
    <lineage>
        <taxon>Bacteria</taxon>
        <taxon>Pseudomonadati</taxon>
        <taxon>Pseudomonadota</taxon>
        <taxon>Gammaproteobacteria</taxon>
        <taxon>Lysobacterales</taxon>
        <taxon>Lysobacteraceae</taxon>
        <taxon>Stenotrophomonas</taxon>
    </lineage>
</organism>
<proteinExistence type="predicted"/>
<dbReference type="Proteomes" id="UP000449004">
    <property type="component" value="Unassembled WGS sequence"/>
</dbReference>